<feature type="domain" description="Thioredoxin-like fold" evidence="2">
    <location>
        <begin position="20"/>
        <end position="112"/>
    </location>
</feature>
<accession>B6QE23</accession>
<dbReference type="HOGENOM" id="CLU_044137_1_2_1"/>
<evidence type="ECO:0000256" key="1">
    <source>
        <dbReference type="ARBA" id="ARBA00006475"/>
    </source>
</evidence>
<dbReference type="Pfam" id="PF17172">
    <property type="entry name" value="GST_N_4"/>
    <property type="match status" value="1"/>
</dbReference>
<name>B6QE23_TALMQ</name>
<evidence type="ECO:0000313" key="3">
    <source>
        <dbReference type="EMBL" id="EEA23894.1"/>
    </source>
</evidence>
<gene>
    <name evidence="3" type="ORF">PMAA_079200</name>
</gene>
<evidence type="ECO:0000259" key="2">
    <source>
        <dbReference type="Pfam" id="PF17172"/>
    </source>
</evidence>
<organism evidence="3 4">
    <name type="scientific">Talaromyces marneffei (strain ATCC 18224 / CBS 334.59 / QM 7333)</name>
    <name type="common">Penicillium marneffei</name>
    <dbReference type="NCBI Taxonomy" id="441960"/>
    <lineage>
        <taxon>Eukaryota</taxon>
        <taxon>Fungi</taxon>
        <taxon>Dikarya</taxon>
        <taxon>Ascomycota</taxon>
        <taxon>Pezizomycotina</taxon>
        <taxon>Eurotiomycetes</taxon>
        <taxon>Eurotiomycetidae</taxon>
        <taxon>Eurotiales</taxon>
        <taxon>Trichocomaceae</taxon>
        <taxon>Talaromyces</taxon>
        <taxon>Talaromyces sect. Talaromyces</taxon>
    </lineage>
</organism>
<dbReference type="InterPro" id="IPR050931">
    <property type="entry name" value="Mito_Protein_Transport_Metaxin"/>
</dbReference>
<evidence type="ECO:0000313" key="4">
    <source>
        <dbReference type="Proteomes" id="UP000001294"/>
    </source>
</evidence>
<dbReference type="Proteomes" id="UP000001294">
    <property type="component" value="Unassembled WGS sequence"/>
</dbReference>
<dbReference type="EMBL" id="DS995901">
    <property type="protein sequence ID" value="EEA23894.1"/>
    <property type="molecule type" value="Genomic_DNA"/>
</dbReference>
<dbReference type="SFLD" id="SFLDS00019">
    <property type="entry name" value="Glutathione_Transferase_(cytos"/>
    <property type="match status" value="1"/>
</dbReference>
<dbReference type="PANTHER" id="PTHR12289:SF41">
    <property type="entry name" value="FAILED AXON CONNECTIONS-RELATED"/>
    <property type="match status" value="1"/>
</dbReference>
<dbReference type="PhylomeDB" id="B6QE23"/>
<dbReference type="OrthoDB" id="5809458at2759"/>
<comment type="similarity">
    <text evidence="1">Belongs to the FAX family.</text>
</comment>
<dbReference type="SFLD" id="SFLDG01180">
    <property type="entry name" value="SUF1"/>
    <property type="match status" value="1"/>
</dbReference>
<dbReference type="InterPro" id="IPR040079">
    <property type="entry name" value="Glutathione_S-Trfase"/>
</dbReference>
<reference evidence="4" key="1">
    <citation type="journal article" date="2015" name="Genome Announc.">
        <title>Genome sequence of the AIDS-associated pathogen Penicillium marneffei (ATCC18224) and its near taxonomic relative Talaromyces stipitatus (ATCC10500).</title>
        <authorList>
            <person name="Nierman W.C."/>
            <person name="Fedorova-Abrams N.D."/>
            <person name="Andrianopoulos A."/>
        </authorList>
    </citation>
    <scope>NUCLEOTIDE SEQUENCE [LARGE SCALE GENOMIC DNA]</scope>
    <source>
        <strain evidence="4">ATCC 18224 / CBS 334.59 / QM 7333</strain>
    </source>
</reference>
<dbReference type="InterPro" id="IPR012336">
    <property type="entry name" value="Thioredoxin-like_fold"/>
</dbReference>
<keyword evidence="4" id="KW-1185">Reference proteome</keyword>
<dbReference type="GO" id="GO:0016740">
    <property type="term" value="F:transferase activity"/>
    <property type="evidence" value="ECO:0007669"/>
    <property type="project" value="UniProtKB-KW"/>
</dbReference>
<dbReference type="AlphaFoldDB" id="B6QE23"/>
<dbReference type="InterPro" id="IPR026928">
    <property type="entry name" value="FAX/IsoI-like"/>
</dbReference>
<sequence length="249" mass="28048">MANITVYRGFPTTPKCVWSPFVNKLEARLRFAGIAYNLEQGSLLKAPRGKIPYISIRAGIFGGYAAHQLTESGILPDLNEHLSPAEKTMDQALRALLEDKLYFYNGNERWNENYYTMRDGVMASIPYPIRVIVGLLAWRNNNAGLYSQGTGRFSAEEIHSFRDKIWHSLDDLLAESRHKAPSGQKVFWALGGKGPTEADTSLFAFVIAGLVCDAGPDSRKLIRTLPNVIDYARRIHEEYFADYEAPAWE</sequence>
<proteinExistence type="inferred from homology"/>
<dbReference type="SFLD" id="SFLDG01200">
    <property type="entry name" value="SUF1.1"/>
    <property type="match status" value="1"/>
</dbReference>
<dbReference type="VEuPathDB" id="FungiDB:PMAA_079200"/>
<keyword evidence="3" id="KW-0808">Transferase</keyword>
<protein>
    <submittedName>
        <fullName evidence="3">Glutathione S-transferase, putative</fullName>
    </submittedName>
</protein>
<dbReference type="STRING" id="441960.B6QE23"/>
<dbReference type="PANTHER" id="PTHR12289">
    <property type="entry name" value="METAXIN RELATED"/>
    <property type="match status" value="1"/>
</dbReference>
<dbReference type="GO" id="GO:0005737">
    <property type="term" value="C:cytoplasm"/>
    <property type="evidence" value="ECO:0007669"/>
    <property type="project" value="TreeGrafter"/>
</dbReference>